<dbReference type="PANTHER" id="PTHR15092:SF44">
    <property type="entry name" value="POLY(A)-SPECIFIC RIBONUCLEASE PARN"/>
    <property type="match status" value="1"/>
</dbReference>
<dbReference type="EC" id="3.1.13.4" evidence="5"/>
<keyword evidence="8" id="KW-0540">Nuclease</keyword>
<evidence type="ECO:0000256" key="7">
    <source>
        <dbReference type="ARBA" id="ARBA00022490"/>
    </source>
</evidence>
<accession>T1JBS2</accession>
<dbReference type="CDD" id="cd02637">
    <property type="entry name" value="R3H_PARN"/>
    <property type="match status" value="1"/>
</dbReference>
<dbReference type="InterPro" id="IPR036397">
    <property type="entry name" value="RNaseH_sf"/>
</dbReference>
<dbReference type="InterPro" id="IPR035979">
    <property type="entry name" value="RBD_domain_sf"/>
</dbReference>
<dbReference type="GO" id="GO:1990432">
    <property type="term" value="P:siRNA 3'-end processing"/>
    <property type="evidence" value="ECO:0007669"/>
    <property type="project" value="TreeGrafter"/>
</dbReference>
<dbReference type="Proteomes" id="UP000014500">
    <property type="component" value="Unassembled WGS sequence"/>
</dbReference>
<dbReference type="GO" id="GO:0003723">
    <property type="term" value="F:RNA binding"/>
    <property type="evidence" value="ECO:0007669"/>
    <property type="project" value="UniProtKB-KW"/>
</dbReference>
<dbReference type="Gene3D" id="3.30.420.10">
    <property type="entry name" value="Ribonuclease H-like superfamily/Ribonuclease H"/>
    <property type="match status" value="2"/>
</dbReference>
<dbReference type="CDD" id="cd12428">
    <property type="entry name" value="RRM_PARN"/>
    <property type="match status" value="1"/>
</dbReference>
<evidence type="ECO:0000256" key="8">
    <source>
        <dbReference type="ARBA" id="ARBA00022722"/>
    </source>
</evidence>
<dbReference type="HOGENOM" id="CLU_018030_1_1_1"/>
<dbReference type="InterPro" id="IPR034042">
    <property type="entry name" value="PARN_R3H"/>
</dbReference>
<evidence type="ECO:0000256" key="11">
    <source>
        <dbReference type="ARBA" id="ARBA00022839"/>
    </source>
</evidence>
<keyword evidence="9" id="KW-0479">Metal-binding</keyword>
<evidence type="ECO:0000313" key="18">
    <source>
        <dbReference type="Proteomes" id="UP000014500"/>
    </source>
</evidence>
<keyword evidence="18" id="KW-1185">Reference proteome</keyword>
<evidence type="ECO:0000256" key="10">
    <source>
        <dbReference type="ARBA" id="ARBA00022801"/>
    </source>
</evidence>
<evidence type="ECO:0000256" key="9">
    <source>
        <dbReference type="ARBA" id="ARBA00022723"/>
    </source>
</evidence>
<dbReference type="SUPFAM" id="SSF82708">
    <property type="entry name" value="R3H domain"/>
    <property type="match status" value="1"/>
</dbReference>
<feature type="compositionally biased region" description="Basic residues" evidence="15">
    <location>
        <begin position="558"/>
        <end position="568"/>
    </location>
</feature>
<feature type="domain" description="R3H" evidence="16">
    <location>
        <begin position="169"/>
        <end position="235"/>
    </location>
</feature>
<dbReference type="PANTHER" id="PTHR15092">
    <property type="entry name" value="POLY A -SPECIFIC RIBONUCLEASE/TARGET OF EGR1, MEMBER 1"/>
    <property type="match status" value="1"/>
</dbReference>
<dbReference type="eggNOG" id="KOG1990">
    <property type="taxonomic scope" value="Eukaryota"/>
</dbReference>
<evidence type="ECO:0000256" key="2">
    <source>
        <dbReference type="ARBA" id="ARBA00004123"/>
    </source>
</evidence>
<dbReference type="PhylomeDB" id="T1JBS2"/>
<feature type="region of interest" description="Disordered" evidence="15">
    <location>
        <begin position="504"/>
        <end position="603"/>
    </location>
</feature>
<evidence type="ECO:0000256" key="14">
    <source>
        <dbReference type="ARBA" id="ARBA00031923"/>
    </source>
</evidence>
<evidence type="ECO:0000256" key="15">
    <source>
        <dbReference type="SAM" id="MobiDB-lite"/>
    </source>
</evidence>
<keyword evidence="7" id="KW-0963">Cytoplasm</keyword>
<dbReference type="InterPro" id="IPR012677">
    <property type="entry name" value="Nucleotide-bd_a/b_plait_sf"/>
</dbReference>
<dbReference type="AlphaFoldDB" id="T1JBS2"/>
<dbReference type="InterPro" id="IPR051181">
    <property type="entry name" value="CAF1_poly(A)_ribonucleases"/>
</dbReference>
<dbReference type="SUPFAM" id="SSF53098">
    <property type="entry name" value="Ribonuclease H-like"/>
    <property type="match status" value="1"/>
</dbReference>
<reference evidence="17" key="2">
    <citation type="submission" date="2015-02" db="UniProtKB">
        <authorList>
            <consortium name="EnsemblMetazoa"/>
        </authorList>
    </citation>
    <scope>IDENTIFICATION</scope>
</reference>
<keyword evidence="10" id="KW-0378">Hydrolase</keyword>
<dbReference type="STRING" id="126957.T1JBS2"/>
<dbReference type="Pfam" id="PF08675">
    <property type="entry name" value="RNA_bind"/>
    <property type="match status" value="1"/>
</dbReference>
<dbReference type="InterPro" id="IPR001374">
    <property type="entry name" value="R3H_dom"/>
</dbReference>
<evidence type="ECO:0000256" key="13">
    <source>
        <dbReference type="ARBA" id="ARBA00023242"/>
    </source>
</evidence>
<comment type="subcellular location">
    <subcellularLocation>
        <location evidence="3">Cytoplasm</location>
    </subcellularLocation>
    <subcellularLocation>
        <location evidence="2">Nucleus</location>
    </subcellularLocation>
</comment>
<dbReference type="GO" id="GO:1990431">
    <property type="term" value="P:priRNA 3'-end processing"/>
    <property type="evidence" value="ECO:0007669"/>
    <property type="project" value="TreeGrafter"/>
</dbReference>
<dbReference type="EMBL" id="JH432018">
    <property type="status" value="NOT_ANNOTATED_CDS"/>
    <property type="molecule type" value="Genomic_DNA"/>
</dbReference>
<keyword evidence="11" id="KW-0269">Exonuclease</keyword>
<dbReference type="OMA" id="LTTCHED"/>
<dbReference type="Pfam" id="PF04857">
    <property type="entry name" value="CAF1"/>
    <property type="match status" value="1"/>
</dbReference>
<dbReference type="GO" id="GO:0004535">
    <property type="term" value="F:poly(A)-specific ribonuclease activity"/>
    <property type="evidence" value="ECO:0007669"/>
    <property type="project" value="UniProtKB-EC"/>
</dbReference>
<evidence type="ECO:0000256" key="3">
    <source>
        <dbReference type="ARBA" id="ARBA00004496"/>
    </source>
</evidence>
<dbReference type="InterPro" id="IPR006941">
    <property type="entry name" value="RNase_CAF1"/>
</dbReference>
<comment type="similarity">
    <text evidence="4">Belongs to the CAF1 family.</text>
</comment>
<dbReference type="EnsemblMetazoa" id="SMAR011225-RA">
    <property type="protein sequence ID" value="SMAR011225-PA"/>
    <property type="gene ID" value="SMAR011225"/>
</dbReference>
<dbReference type="GO" id="GO:0005634">
    <property type="term" value="C:nucleus"/>
    <property type="evidence" value="ECO:0007669"/>
    <property type="project" value="UniProtKB-SubCell"/>
</dbReference>
<evidence type="ECO:0000256" key="5">
    <source>
        <dbReference type="ARBA" id="ARBA00012161"/>
    </source>
</evidence>
<dbReference type="GO" id="GO:0000289">
    <property type="term" value="P:nuclear-transcribed mRNA poly(A) tail shortening"/>
    <property type="evidence" value="ECO:0007669"/>
    <property type="project" value="TreeGrafter"/>
</dbReference>
<evidence type="ECO:0000256" key="4">
    <source>
        <dbReference type="ARBA" id="ARBA00008372"/>
    </source>
</evidence>
<protein>
    <recommendedName>
        <fullName evidence="6">Poly(A)-specific ribonuclease PARN</fullName>
        <ecNumber evidence="5">3.1.13.4</ecNumber>
    </recommendedName>
    <alternativeName>
        <fullName evidence="14">Polyadenylate-specific ribonuclease</fullName>
    </alternativeName>
</protein>
<evidence type="ECO:0000256" key="12">
    <source>
        <dbReference type="ARBA" id="ARBA00022884"/>
    </source>
</evidence>
<comment type="catalytic activity">
    <reaction evidence="1">
        <text>Exonucleolytic cleavage of poly(A) to 5'-AMP.</text>
        <dbReference type="EC" id="3.1.13.4"/>
    </reaction>
</comment>
<dbReference type="InterPro" id="IPR036867">
    <property type="entry name" value="R3H_dom_sf"/>
</dbReference>
<dbReference type="PROSITE" id="PS51061">
    <property type="entry name" value="R3H"/>
    <property type="match status" value="1"/>
</dbReference>
<dbReference type="SUPFAM" id="SSF54928">
    <property type="entry name" value="RNA-binding domain, RBD"/>
    <property type="match status" value="1"/>
</dbReference>
<keyword evidence="13" id="KW-0539">Nucleus</keyword>
<dbReference type="GO" id="GO:0005737">
    <property type="term" value="C:cytoplasm"/>
    <property type="evidence" value="ECO:0007669"/>
    <property type="project" value="UniProtKB-SubCell"/>
</dbReference>
<dbReference type="InterPro" id="IPR012337">
    <property type="entry name" value="RNaseH-like_sf"/>
</dbReference>
<evidence type="ECO:0000256" key="6">
    <source>
        <dbReference type="ARBA" id="ARBA00015918"/>
    </source>
</evidence>
<sequence>MEVTRTNFKETLSIISDAIKEATFIAIDGEFTGLNSGKILHGFDTPNSRYQKIREGAMEFLLVQFGLCTFKYDKNRNRYETKPFNFYIFPRPFGRQSADVKFYCQSSSIDFLSNVGFDFNKLFKQGIPYLSPCDERRLREQLEQRHQQFSSTPIESEDSRKIATPDEHKAFIEDICKKITRLIESDEQSLELEPCNAYLRKLIYQNVKSRFKSGIHLDTKIKDARERYIKVFKADVEQMKEMEVAKKSTELDELDEAVGFSKVIKMISKSEKLIVGHNMLLDLCHILHQFCSPLPVDFEEFKSLSKYVFPRILDTKLMASTQPLRDIINTTTLGELQVLLEKNPFVKPEIVTAPGFTGYNTSSEQLHEAGYDAYVTGICFVTMADHLGSLQDEEIKISVECPIVEPFINKLFLMRVQDIPYINLNGEDELPPRTHVFHVKFPKEWKTSDLVQLFQPFGSVYVAWVDDNSAFVALNKKNQANVVMRTLTQSETYHVQTYDSYIEKHGDAKTTRKNSWPTDVDETSDWPSKKRQLPKEECKVTAKRTRSVSASEANSTKTQKKSKHKKPEKKTDMRIGKAKEKKKTNVPSDASSHKIFEEDNVWE</sequence>
<keyword evidence="12" id="KW-0694">RNA-binding</keyword>
<dbReference type="GO" id="GO:0046872">
    <property type="term" value="F:metal ion binding"/>
    <property type="evidence" value="ECO:0007669"/>
    <property type="project" value="UniProtKB-KW"/>
</dbReference>
<dbReference type="InterPro" id="IPR014789">
    <property type="entry name" value="PolyA-riboNase_RNA-binding"/>
</dbReference>
<evidence type="ECO:0000313" key="17">
    <source>
        <dbReference type="EnsemblMetazoa" id="SMAR011225-PA"/>
    </source>
</evidence>
<name>T1JBS2_STRMM</name>
<reference evidence="18" key="1">
    <citation type="submission" date="2011-05" db="EMBL/GenBank/DDBJ databases">
        <authorList>
            <person name="Richards S.R."/>
            <person name="Qu J."/>
            <person name="Jiang H."/>
            <person name="Jhangiani S.N."/>
            <person name="Agravi P."/>
            <person name="Goodspeed R."/>
            <person name="Gross S."/>
            <person name="Mandapat C."/>
            <person name="Jackson L."/>
            <person name="Mathew T."/>
            <person name="Pu L."/>
            <person name="Thornton R."/>
            <person name="Saada N."/>
            <person name="Wilczek-Boney K.B."/>
            <person name="Lee S."/>
            <person name="Kovar C."/>
            <person name="Wu Y."/>
            <person name="Scherer S.E."/>
            <person name="Worley K.C."/>
            <person name="Muzny D.M."/>
            <person name="Gibbs R."/>
        </authorList>
    </citation>
    <scope>NUCLEOTIDE SEQUENCE</scope>
    <source>
        <strain evidence="18">Brora</strain>
    </source>
</reference>
<evidence type="ECO:0000256" key="1">
    <source>
        <dbReference type="ARBA" id="ARBA00001663"/>
    </source>
</evidence>
<dbReference type="Gene3D" id="3.30.70.330">
    <property type="match status" value="1"/>
</dbReference>
<evidence type="ECO:0000259" key="16">
    <source>
        <dbReference type="PROSITE" id="PS51061"/>
    </source>
</evidence>
<dbReference type="FunFam" id="3.30.420.10:FF:000120">
    <property type="entry name" value="Poly(A)-specific ribonuclease PARN"/>
    <property type="match status" value="1"/>
</dbReference>
<proteinExistence type="inferred from homology"/>
<feature type="compositionally biased region" description="Basic and acidic residues" evidence="15">
    <location>
        <begin position="569"/>
        <end position="578"/>
    </location>
</feature>
<organism evidence="17 18">
    <name type="scientific">Strigamia maritima</name>
    <name type="common">European centipede</name>
    <name type="synonym">Geophilus maritimus</name>
    <dbReference type="NCBI Taxonomy" id="126957"/>
    <lineage>
        <taxon>Eukaryota</taxon>
        <taxon>Metazoa</taxon>
        <taxon>Ecdysozoa</taxon>
        <taxon>Arthropoda</taxon>
        <taxon>Myriapoda</taxon>
        <taxon>Chilopoda</taxon>
        <taxon>Pleurostigmophora</taxon>
        <taxon>Geophilomorpha</taxon>
        <taxon>Linotaeniidae</taxon>
        <taxon>Strigamia</taxon>
    </lineage>
</organism>